<dbReference type="GeneID" id="26261838"/>
<evidence type="ECO:0000256" key="7">
    <source>
        <dbReference type="ARBA" id="ARBA00023014"/>
    </source>
</evidence>
<dbReference type="GO" id="GO:0006269">
    <property type="term" value="P:DNA replication, synthesis of primer"/>
    <property type="evidence" value="ECO:0007669"/>
    <property type="project" value="UniProtKB-KW"/>
</dbReference>
<keyword evidence="2" id="KW-0004">4Fe-4S</keyword>
<name>A0A0B2UFF7_9MICR</name>
<dbReference type="Gene3D" id="1.20.930.80">
    <property type="match status" value="1"/>
</dbReference>
<reference evidence="9 10" key="1">
    <citation type="journal article" date="2014" name="MBio">
        <title>The Ordospora colligata genome; evolution of extreme reduction in microsporidia and host-to-parasite horizontal gene transfer.</title>
        <authorList>
            <person name="Pombert J.-F."/>
            <person name="Haag K.L."/>
            <person name="Beidas S."/>
            <person name="Ebert D."/>
            <person name="Keeling P.J."/>
        </authorList>
    </citation>
    <scope>NUCLEOTIDE SEQUENCE [LARGE SCALE GENOMIC DNA]</scope>
    <source>
        <strain evidence="9 10">OC4</strain>
    </source>
</reference>
<keyword evidence="4" id="KW-0235">DNA replication</keyword>
<keyword evidence="6" id="KW-0408">Iron</keyword>
<keyword evidence="10" id="KW-1185">Reference proteome</keyword>
<keyword evidence="5" id="KW-0479">Metal-binding</keyword>
<evidence type="ECO:0000259" key="8">
    <source>
        <dbReference type="Pfam" id="PF04104"/>
    </source>
</evidence>
<evidence type="ECO:0000256" key="5">
    <source>
        <dbReference type="ARBA" id="ARBA00022723"/>
    </source>
</evidence>
<keyword evidence="3" id="KW-0639">Primosome</keyword>
<proteinExistence type="predicted"/>
<dbReference type="EMBL" id="JOKQ01000005">
    <property type="protein sequence ID" value="KHN69776.1"/>
    <property type="molecule type" value="Genomic_DNA"/>
</dbReference>
<organism evidence="9 10">
    <name type="scientific">Ordospora colligata OC4</name>
    <dbReference type="NCBI Taxonomy" id="1354746"/>
    <lineage>
        <taxon>Eukaryota</taxon>
        <taxon>Fungi</taxon>
        <taxon>Fungi incertae sedis</taxon>
        <taxon>Microsporidia</taxon>
        <taxon>Ordosporidae</taxon>
        <taxon>Ordospora</taxon>
    </lineage>
</organism>
<dbReference type="InterPro" id="IPR007238">
    <property type="entry name" value="DNA_primase_lsu_euk/arc"/>
</dbReference>
<dbReference type="FunCoup" id="A0A0B2UFF7">
    <property type="interactions" value="175"/>
</dbReference>
<accession>A0A0B2UFF7</accession>
<dbReference type="OrthoDB" id="421393at2759"/>
<evidence type="ECO:0000256" key="3">
    <source>
        <dbReference type="ARBA" id="ARBA00022515"/>
    </source>
</evidence>
<dbReference type="STRING" id="1354746.A0A0B2UFF7"/>
<dbReference type="GO" id="GO:0006270">
    <property type="term" value="P:DNA replication initiation"/>
    <property type="evidence" value="ECO:0007669"/>
    <property type="project" value="TreeGrafter"/>
</dbReference>
<dbReference type="GO" id="GO:0046872">
    <property type="term" value="F:metal ion binding"/>
    <property type="evidence" value="ECO:0007669"/>
    <property type="project" value="UniProtKB-KW"/>
</dbReference>
<evidence type="ECO:0000256" key="6">
    <source>
        <dbReference type="ARBA" id="ARBA00023004"/>
    </source>
</evidence>
<keyword evidence="7" id="KW-0411">Iron-sulfur</keyword>
<feature type="domain" description="DNA primase large subunit C-terminal" evidence="8">
    <location>
        <begin position="234"/>
        <end position="389"/>
    </location>
</feature>
<comment type="cofactor">
    <cofactor evidence="1">
        <name>[4Fe-4S] cluster</name>
        <dbReference type="ChEBI" id="CHEBI:49883"/>
    </cofactor>
</comment>
<dbReference type="HOGENOM" id="CLU_026253_2_1_1"/>
<gene>
    <name evidence="9" type="ORF">M896_051850</name>
</gene>
<dbReference type="InterPro" id="IPR058560">
    <property type="entry name" value="DNA_primase_C"/>
</dbReference>
<evidence type="ECO:0000256" key="4">
    <source>
        <dbReference type="ARBA" id="ARBA00022705"/>
    </source>
</evidence>
<dbReference type="RefSeq" id="XP_014563818.1">
    <property type="nucleotide sequence ID" value="XM_014708332.1"/>
</dbReference>
<evidence type="ECO:0000313" key="9">
    <source>
        <dbReference type="EMBL" id="KHN69776.1"/>
    </source>
</evidence>
<evidence type="ECO:0000313" key="10">
    <source>
        <dbReference type="Proteomes" id="UP000031056"/>
    </source>
</evidence>
<dbReference type="Pfam" id="PF26466">
    <property type="entry name" value="DNA_primase_lrg_N"/>
    <property type="match status" value="1"/>
</dbReference>
<dbReference type="Proteomes" id="UP000031056">
    <property type="component" value="Unassembled WGS sequence"/>
</dbReference>
<dbReference type="InParanoid" id="A0A0B2UFF7"/>
<dbReference type="Pfam" id="PF04104">
    <property type="entry name" value="DNA_primase_lrg"/>
    <property type="match status" value="1"/>
</dbReference>
<dbReference type="VEuPathDB" id="MicrosporidiaDB:M896_051850"/>
<dbReference type="PANTHER" id="PTHR10537">
    <property type="entry name" value="DNA PRIMASE LARGE SUBUNIT"/>
    <property type="match status" value="1"/>
</dbReference>
<evidence type="ECO:0000256" key="1">
    <source>
        <dbReference type="ARBA" id="ARBA00001966"/>
    </source>
</evidence>
<protein>
    <submittedName>
        <fullName evidence="9">Putative DNA primase</fullName>
    </submittedName>
</protein>
<dbReference type="AlphaFoldDB" id="A0A0B2UFF7"/>
<dbReference type="GO" id="GO:0051539">
    <property type="term" value="F:4 iron, 4 sulfur cluster binding"/>
    <property type="evidence" value="ECO:0007669"/>
    <property type="project" value="UniProtKB-KW"/>
</dbReference>
<sequence length="403" mass="47020">MKKLKVSRADEKPEFTFYTTLQSKYVSYEELSKAVKKRTLILKRVDEDRVLKMRAGTNMSEDVISHFLCRMVYSQTQWASTWFVNAETNLFRAKLTNDVSGANEFFLNTVLPCMNKVDITGDALFVSARSMYDPDSKHVQNEIPQDIFVHFTKVIDLVGKRTVTLENGYVRLDDQGIRSFLVNEFRMHLEMKMCDLEDIFHKDHDERMGRLLSEVMVSTPTRQQDVSGFSLSTSERYFPLCIQDIMAKLKSNKHLKYNDRQILCLFLKDCGMSVYDSIEFFRSSFSIDKDTFSKDYLYSIRHNYGLEGKRANYTCFNCTKMSNTVNELRVSSCPFVENEAYVRQQAQVHQIDIEDVMKADTFRGKCTKFLEKLVLQRQERIITTPVKYYFEYRGEGDGKQPSG</sequence>
<evidence type="ECO:0000256" key="2">
    <source>
        <dbReference type="ARBA" id="ARBA00022485"/>
    </source>
</evidence>
<dbReference type="PANTHER" id="PTHR10537:SF3">
    <property type="entry name" value="DNA PRIMASE LARGE SUBUNIT"/>
    <property type="match status" value="1"/>
</dbReference>
<dbReference type="GO" id="GO:0005658">
    <property type="term" value="C:alpha DNA polymerase:primase complex"/>
    <property type="evidence" value="ECO:0007669"/>
    <property type="project" value="TreeGrafter"/>
</dbReference>
<comment type="caution">
    <text evidence="9">The sequence shown here is derived from an EMBL/GenBank/DDBJ whole genome shotgun (WGS) entry which is preliminary data.</text>
</comment>